<dbReference type="OrthoDB" id="5290396at2"/>
<evidence type="ECO:0000256" key="4">
    <source>
        <dbReference type="SAM" id="SignalP"/>
    </source>
</evidence>
<dbReference type="PROSITE" id="PS50005">
    <property type="entry name" value="TPR"/>
    <property type="match status" value="3"/>
</dbReference>
<feature type="repeat" description="TPR" evidence="3">
    <location>
        <begin position="61"/>
        <end position="94"/>
    </location>
</feature>
<dbReference type="EMBL" id="LUKE01000001">
    <property type="protein sequence ID" value="KYG66633.1"/>
    <property type="molecule type" value="Genomic_DNA"/>
</dbReference>
<dbReference type="AlphaFoldDB" id="A0A150WQ57"/>
<feature type="repeat" description="TPR" evidence="3">
    <location>
        <begin position="131"/>
        <end position="164"/>
    </location>
</feature>
<comment type="caution">
    <text evidence="5">The sequence shown here is derived from an EMBL/GenBank/DDBJ whole genome shotgun (WGS) entry which is preliminary data.</text>
</comment>
<dbReference type="SMART" id="SM00028">
    <property type="entry name" value="TPR"/>
    <property type="match status" value="4"/>
</dbReference>
<gene>
    <name evidence="5" type="ORF">AZI86_06195</name>
</gene>
<dbReference type="PANTHER" id="PTHR44858:SF1">
    <property type="entry name" value="UDP-N-ACETYLGLUCOSAMINE--PEPTIDE N-ACETYLGLUCOSAMINYLTRANSFERASE SPINDLY-RELATED"/>
    <property type="match status" value="1"/>
</dbReference>
<keyword evidence="4" id="KW-0732">Signal</keyword>
<dbReference type="Gene3D" id="1.25.40.10">
    <property type="entry name" value="Tetratricopeptide repeat domain"/>
    <property type="match status" value="2"/>
</dbReference>
<keyword evidence="6" id="KW-1185">Reference proteome</keyword>
<dbReference type="InterPro" id="IPR011990">
    <property type="entry name" value="TPR-like_helical_dom_sf"/>
</dbReference>
<name>A0A150WQ57_BDEBC</name>
<feature type="chain" id="PRO_5007573496" evidence="4">
    <location>
        <begin position="20"/>
        <end position="251"/>
    </location>
</feature>
<feature type="repeat" description="TPR" evidence="3">
    <location>
        <begin position="27"/>
        <end position="60"/>
    </location>
</feature>
<dbReference type="InterPro" id="IPR019734">
    <property type="entry name" value="TPR_rpt"/>
</dbReference>
<protein>
    <submittedName>
        <fullName evidence="5">Uncharacterized protein</fullName>
    </submittedName>
</protein>
<evidence type="ECO:0000256" key="1">
    <source>
        <dbReference type="ARBA" id="ARBA00022737"/>
    </source>
</evidence>
<keyword evidence="2 3" id="KW-0802">TPR repeat</keyword>
<dbReference type="Pfam" id="PF13181">
    <property type="entry name" value="TPR_8"/>
    <property type="match status" value="1"/>
</dbReference>
<accession>A0A150WQ57</accession>
<dbReference type="PROSITE" id="PS51257">
    <property type="entry name" value="PROKAR_LIPOPROTEIN"/>
    <property type="match status" value="1"/>
</dbReference>
<evidence type="ECO:0000256" key="3">
    <source>
        <dbReference type="PROSITE-ProRule" id="PRU00339"/>
    </source>
</evidence>
<evidence type="ECO:0000313" key="5">
    <source>
        <dbReference type="EMBL" id="KYG66633.1"/>
    </source>
</evidence>
<proteinExistence type="predicted"/>
<evidence type="ECO:0000313" key="6">
    <source>
        <dbReference type="Proteomes" id="UP000075320"/>
    </source>
</evidence>
<dbReference type="Proteomes" id="UP000075320">
    <property type="component" value="Unassembled WGS sequence"/>
</dbReference>
<keyword evidence="1" id="KW-0677">Repeat</keyword>
<dbReference type="Pfam" id="PF13432">
    <property type="entry name" value="TPR_16"/>
    <property type="match status" value="1"/>
</dbReference>
<dbReference type="Pfam" id="PF00515">
    <property type="entry name" value="TPR_1"/>
    <property type="match status" value="1"/>
</dbReference>
<reference evidence="5 6" key="1">
    <citation type="submission" date="2016-03" db="EMBL/GenBank/DDBJ databases">
        <authorList>
            <person name="Ploux O."/>
        </authorList>
    </citation>
    <scope>NUCLEOTIDE SEQUENCE [LARGE SCALE GENOMIC DNA]</scope>
    <source>
        <strain evidence="5 6">R0</strain>
    </source>
</reference>
<evidence type="ECO:0000256" key="2">
    <source>
        <dbReference type="ARBA" id="ARBA00022803"/>
    </source>
</evidence>
<sequence length="251" mass="28552">MLKWIIALGCLSLIGCASTATKNKEKAELYLRMGSTQMESGDYPQALRNILQAEELDPTNPVIQNNLGMVYFMRERYDLAEKHLAKAISLDPKYSDARNNLSRVYIEVSKFDLAEKEVQQVLNDLTYPNPERAYMNLGLVKFNQKQYTSARVAFSKALKQVPDDCAAATYYGRTFFEVGDYSQAAEALDKAIGFCQKSQYDEPHYYSALAYYRLGEKSKSIARFEGLIKFYPSGTYREKAKGMLSLIRKGH</sequence>
<dbReference type="InterPro" id="IPR050498">
    <property type="entry name" value="Ycf3"/>
</dbReference>
<dbReference type="Pfam" id="PF13174">
    <property type="entry name" value="TPR_6"/>
    <property type="match status" value="1"/>
</dbReference>
<dbReference type="PANTHER" id="PTHR44858">
    <property type="entry name" value="TETRATRICOPEPTIDE REPEAT PROTEIN 6"/>
    <property type="match status" value="1"/>
</dbReference>
<dbReference type="SUPFAM" id="SSF48452">
    <property type="entry name" value="TPR-like"/>
    <property type="match status" value="1"/>
</dbReference>
<dbReference type="RefSeq" id="WP_061834201.1">
    <property type="nucleotide sequence ID" value="NZ_LUKE01000001.1"/>
</dbReference>
<organism evidence="5 6">
    <name type="scientific">Bdellovibrio bacteriovorus</name>
    <dbReference type="NCBI Taxonomy" id="959"/>
    <lineage>
        <taxon>Bacteria</taxon>
        <taxon>Pseudomonadati</taxon>
        <taxon>Bdellovibrionota</taxon>
        <taxon>Bdellovibrionia</taxon>
        <taxon>Bdellovibrionales</taxon>
        <taxon>Pseudobdellovibrionaceae</taxon>
        <taxon>Bdellovibrio</taxon>
    </lineage>
</organism>
<feature type="signal peptide" evidence="4">
    <location>
        <begin position="1"/>
        <end position="19"/>
    </location>
</feature>